<accession>A0AA46YKT4</accession>
<evidence type="ECO:0000256" key="1">
    <source>
        <dbReference type="SAM" id="Phobius"/>
    </source>
</evidence>
<dbReference type="Proteomes" id="UP001164390">
    <property type="component" value="Chromosome"/>
</dbReference>
<feature type="transmembrane region" description="Helical" evidence="1">
    <location>
        <begin position="61"/>
        <end position="79"/>
    </location>
</feature>
<keyword evidence="1" id="KW-1133">Transmembrane helix</keyword>
<reference evidence="2" key="1">
    <citation type="submission" date="2022-01" db="EMBL/GenBank/DDBJ databases">
        <title>Nocardioidaceae gen. sp. A5X3R13.</title>
        <authorList>
            <person name="Lopez Marin M.A."/>
            <person name="Uhlik O."/>
        </authorList>
    </citation>
    <scope>NUCLEOTIDE SEQUENCE</scope>
    <source>
        <strain evidence="2">A5X3R13</strain>
    </source>
</reference>
<feature type="transmembrane region" description="Helical" evidence="1">
    <location>
        <begin position="99"/>
        <end position="118"/>
    </location>
</feature>
<protein>
    <submittedName>
        <fullName evidence="2">Uncharacterized protein</fullName>
    </submittedName>
</protein>
<keyword evidence="1" id="KW-0812">Transmembrane</keyword>
<dbReference type="AlphaFoldDB" id="A0AA46YKT4"/>
<sequence>MSAARRVHLYDLGLAVVTCLVGGAAALGTWLVDPDGALVIVGRNIVGFAAVVLILARLVGVVAAPAILATYLVLCAVAGGSRDDHGPLWSWPVSQSGDVAALVIALGLMVIAAILWVASPPRREYGVLPIS</sequence>
<name>A0AA46YKT4_9ACTN</name>
<evidence type="ECO:0000313" key="3">
    <source>
        <dbReference type="Proteomes" id="UP001164390"/>
    </source>
</evidence>
<evidence type="ECO:0000313" key="2">
    <source>
        <dbReference type="EMBL" id="UYM06120.1"/>
    </source>
</evidence>
<dbReference type="KEGG" id="sgrg:L0C25_03340"/>
<proteinExistence type="predicted"/>
<organism evidence="2 3">
    <name type="scientific">Solicola gregarius</name>
    <dbReference type="NCBI Taxonomy" id="2908642"/>
    <lineage>
        <taxon>Bacteria</taxon>
        <taxon>Bacillati</taxon>
        <taxon>Actinomycetota</taxon>
        <taxon>Actinomycetes</taxon>
        <taxon>Propionibacteriales</taxon>
        <taxon>Nocardioidaceae</taxon>
        <taxon>Solicola</taxon>
    </lineage>
</organism>
<feature type="transmembrane region" description="Helical" evidence="1">
    <location>
        <begin position="37"/>
        <end position="56"/>
    </location>
</feature>
<dbReference type="EMBL" id="CP094970">
    <property type="protein sequence ID" value="UYM06120.1"/>
    <property type="molecule type" value="Genomic_DNA"/>
</dbReference>
<keyword evidence="1" id="KW-0472">Membrane</keyword>
<gene>
    <name evidence="2" type="ORF">L0C25_03340</name>
</gene>
<keyword evidence="3" id="KW-1185">Reference proteome</keyword>
<dbReference type="RefSeq" id="WP_271634969.1">
    <property type="nucleotide sequence ID" value="NZ_CP094970.1"/>
</dbReference>
<feature type="transmembrane region" description="Helical" evidence="1">
    <location>
        <begin position="12"/>
        <end position="31"/>
    </location>
</feature>